<sequence length="659" mass="69712">MDFQQWGCNKCSLNDIDGRIATRRATTKDYSSYNQAGAQQSYGSYTAPPAQTYGPTAQQGYTQQGYSSYAQPAAAPEATYSQAAPAAGASAQQQYGSTYGPGPMRGGMDRDMGWNGGPQPGNVQKRAGDWECPNAGCGNQNFSWRMECNQCKAPKPEGLGTSPPFYPAAYGTPQPGAYTQPAQSYGASSYTGSTAAPAAQASYGSQAGCSTQPAYSGYSQQPAPSAPQSYSASSQPAYNQSAYSQPAGYSQPGYQAQQPGYGQQQQSAYGQGQPPQQHQQGPPAAYPPQGSSSYAQTQYGQQSAPQNDYQQNPYNSYSQGGVSGGYPGSQRGGYQDGGRDGYGRGGPRGRGMGGGGMGIAGDRGGFNKPGGPMRGGMDRDMGHPGEQDSENSTIYITGLTENATLPEMAEFFKHTGAIRINRRLNQPAINIYTDKDSGKPKGDATLSYEEPAFAKPAVEHFDGKEFQGRRLKVSMARRKPMIGGMRGGMPMRGGPGMDRGGMMGRGGERGGFPPRGGPRGGMGWNGGPQPGNVQKRAGDWECPNAGCGNQNFSWRMECNQCKAPKPEGLGTSPPFYPGGERGRGGMRGGRGMDRGGSEGMRGGWGGDRGGFRGRGGMDRGGFRGGSRCGPPMDRGRRGMGPPGKMKMRDHRQERRERPY</sequence>
<proteinExistence type="predicted"/>
<accession>A0AC58IV71</accession>
<protein>
    <submittedName>
        <fullName evidence="2">Uncharacterized protein isoform X1</fullName>
    </submittedName>
</protein>
<evidence type="ECO:0000313" key="2">
    <source>
        <dbReference type="RefSeq" id="XP_073798135.1"/>
    </source>
</evidence>
<dbReference type="Proteomes" id="UP000000437">
    <property type="component" value="Chromosome 25"/>
</dbReference>
<dbReference type="RefSeq" id="XP_073798135.1">
    <property type="nucleotide sequence ID" value="XM_073942034.1"/>
</dbReference>
<gene>
    <name evidence="2" type="primary">zgc:113516</name>
    <name evidence="2" type="synonym">im:6894162</name>
    <name evidence="2" type="synonym">zgc:158549</name>
</gene>
<keyword evidence="1" id="KW-1185">Reference proteome</keyword>
<name>A0AC58IV71_DANRE</name>
<organism evidence="1 2">
    <name type="scientific">Danio rerio</name>
    <name type="common">Zebrafish</name>
    <name type="synonym">Brachydanio rerio</name>
    <dbReference type="NCBI Taxonomy" id="7955"/>
    <lineage>
        <taxon>Eukaryota</taxon>
        <taxon>Metazoa</taxon>
        <taxon>Chordata</taxon>
        <taxon>Craniata</taxon>
        <taxon>Vertebrata</taxon>
        <taxon>Euteleostomi</taxon>
        <taxon>Actinopterygii</taxon>
        <taxon>Neopterygii</taxon>
        <taxon>Teleostei</taxon>
        <taxon>Ostariophysi</taxon>
        <taxon>Cypriniformes</taxon>
        <taxon>Danionidae</taxon>
        <taxon>Danioninae</taxon>
        <taxon>Danio</taxon>
    </lineage>
</organism>
<evidence type="ECO:0000313" key="1">
    <source>
        <dbReference type="Proteomes" id="UP000000437"/>
    </source>
</evidence>
<reference evidence="2" key="1">
    <citation type="submission" date="2025-08" db="UniProtKB">
        <authorList>
            <consortium name="RefSeq"/>
        </authorList>
    </citation>
    <scope>IDENTIFICATION</scope>
    <source>
        <strain evidence="2">Tuebingen</strain>
        <tissue evidence="2">Fibroblasts and whole tissue</tissue>
    </source>
</reference>